<dbReference type="EMBL" id="LASV01000569">
    <property type="protein sequence ID" value="KKA17732.1"/>
    <property type="molecule type" value="Genomic_DNA"/>
</dbReference>
<reference evidence="9 10" key="1">
    <citation type="submission" date="2015-04" db="EMBL/GenBank/DDBJ databases">
        <authorList>
            <person name="Heijne W.H."/>
            <person name="Fedorova N.D."/>
            <person name="Nierman W.C."/>
            <person name="Vollebregt A.W."/>
            <person name="Zhao Z."/>
            <person name="Wu L."/>
            <person name="Kumar M."/>
            <person name="Stam H."/>
            <person name="van den Berg M.A."/>
            <person name="Pel H.J."/>
        </authorList>
    </citation>
    <scope>NUCLEOTIDE SEQUENCE [LARGE SCALE GENOMIC DNA]</scope>
    <source>
        <strain evidence="9 10">CBS 393.64</strain>
    </source>
</reference>
<dbReference type="OrthoDB" id="10266039at2759"/>
<comment type="caution">
    <text evidence="9">The sequence shown here is derived from an EMBL/GenBank/DDBJ whole genome shotgun (WGS) entry which is preliminary data.</text>
</comment>
<dbReference type="NCBIfam" id="TIGR02961">
    <property type="entry name" value="allantoicase"/>
    <property type="match status" value="1"/>
</dbReference>
<evidence type="ECO:0000256" key="7">
    <source>
        <dbReference type="ARBA" id="ARBA00060607"/>
    </source>
</evidence>
<dbReference type="HAMAP" id="MF_00813">
    <property type="entry name" value="Allantoicase"/>
    <property type="match status" value="1"/>
</dbReference>
<dbReference type="InterPro" id="IPR008979">
    <property type="entry name" value="Galactose-bd-like_sf"/>
</dbReference>
<evidence type="ECO:0000256" key="1">
    <source>
        <dbReference type="ARBA" id="ARBA00001314"/>
    </source>
</evidence>
<keyword evidence="4" id="KW-0659">Purine metabolism</keyword>
<comment type="function">
    <text evidence="6">Utilization of purines as secondary nitrogen sources, when primary sources are limiting.</text>
</comment>
<dbReference type="FunFam" id="2.60.120.260:FF:000078">
    <property type="entry name" value="DAL2p Allantoicase"/>
    <property type="match status" value="1"/>
</dbReference>
<evidence type="ECO:0000313" key="10">
    <source>
        <dbReference type="Proteomes" id="UP000053958"/>
    </source>
</evidence>
<dbReference type="Proteomes" id="UP000053958">
    <property type="component" value="Unassembled WGS sequence"/>
</dbReference>
<sequence>MASPTRIASDQIDTVFARTTNLASSALNTVVLACSNEYFAAASNLLTPTPPIHRPGVFVHTGAWYDGWETRRHNPEPYDWVVIKLGVASGAIEGVEVDTAYFVGNYGEKAALEATYAPDVSDEEIAKPDYKGWTTILPPQPCGPSQRQAWKLTNYDPANPTPYTHVRLLMYPDGGFARLRLYGHAIPPPLPAAAAADPTARPVEELSSALLGGLALAASDQHYTPCSNLLLPGRGKDMGDGWETARSRAPGHVDWAIIRLGLPGSVSKVVVDTKDFRGNFPRAIRVHGLVRSDADALNGQEPGHDHPGWVELVKGEKPTQADTEHVFEGADLAAGGEDTRVFTHVKLTLVPDGGVKRLRIFGRRAV</sequence>
<feature type="domain" description="Allantoicase" evidence="8">
    <location>
        <begin position="212"/>
        <end position="364"/>
    </location>
</feature>
<dbReference type="STRING" id="1408163.A0A0F4YHH9"/>
<comment type="similarity">
    <text evidence="2">Belongs to the allantoicase family.</text>
</comment>
<name>A0A0F4YHH9_RASE3</name>
<keyword evidence="5 9" id="KW-0378">Hydrolase</keyword>
<dbReference type="InterPro" id="IPR015908">
    <property type="entry name" value="Allantoicase_dom"/>
</dbReference>
<evidence type="ECO:0000259" key="8">
    <source>
        <dbReference type="Pfam" id="PF03561"/>
    </source>
</evidence>
<dbReference type="PIRSF" id="PIRSF016516">
    <property type="entry name" value="Allantoicase"/>
    <property type="match status" value="1"/>
</dbReference>
<dbReference type="GeneID" id="25320586"/>
<dbReference type="RefSeq" id="XP_013324344.1">
    <property type="nucleotide sequence ID" value="XM_013468890.1"/>
</dbReference>
<evidence type="ECO:0000313" key="9">
    <source>
        <dbReference type="EMBL" id="KKA17732.1"/>
    </source>
</evidence>
<dbReference type="GO" id="GO:0006144">
    <property type="term" value="P:purine nucleobase metabolic process"/>
    <property type="evidence" value="ECO:0007669"/>
    <property type="project" value="UniProtKB-KW"/>
</dbReference>
<dbReference type="FunFam" id="2.60.120.260:FF:000059">
    <property type="entry name" value="Probable allantoicase"/>
    <property type="match status" value="1"/>
</dbReference>
<proteinExistence type="inferred from homology"/>
<evidence type="ECO:0000256" key="3">
    <source>
        <dbReference type="ARBA" id="ARBA00012170"/>
    </source>
</evidence>
<protein>
    <recommendedName>
        <fullName evidence="3">allantoicase</fullName>
        <ecNumber evidence="3">3.5.3.4</ecNumber>
    </recommendedName>
</protein>
<evidence type="ECO:0000256" key="5">
    <source>
        <dbReference type="ARBA" id="ARBA00022801"/>
    </source>
</evidence>
<dbReference type="PROSITE" id="PS51257">
    <property type="entry name" value="PROKAR_LIPOPROTEIN"/>
    <property type="match status" value="1"/>
</dbReference>
<dbReference type="GO" id="GO:0004037">
    <property type="term" value="F:allantoicase activity"/>
    <property type="evidence" value="ECO:0007669"/>
    <property type="project" value="UniProtKB-EC"/>
</dbReference>
<feature type="domain" description="Allantoicase" evidence="8">
    <location>
        <begin position="30"/>
        <end position="185"/>
    </location>
</feature>
<dbReference type="EC" id="3.5.3.4" evidence="3"/>
<keyword evidence="10" id="KW-1185">Reference proteome</keyword>
<comment type="pathway">
    <text evidence="7">Nitrogen metabolism; (S)-allantoin degradation; (S)-ureidoglycolate from allantoate (aminidohydrolase route): step 1/1.</text>
</comment>
<comment type="catalytic activity">
    <reaction evidence="1">
        <text>allantoate + H2O = (S)-ureidoglycolate + urea</text>
        <dbReference type="Rhea" id="RHEA:11016"/>
        <dbReference type="ChEBI" id="CHEBI:15377"/>
        <dbReference type="ChEBI" id="CHEBI:16199"/>
        <dbReference type="ChEBI" id="CHEBI:17536"/>
        <dbReference type="ChEBI" id="CHEBI:57296"/>
        <dbReference type="EC" id="3.5.3.4"/>
    </reaction>
</comment>
<dbReference type="InterPro" id="IPR005164">
    <property type="entry name" value="Allantoicase"/>
</dbReference>
<organism evidence="9 10">
    <name type="scientific">Rasamsonia emersonii (strain ATCC 16479 / CBS 393.64 / IMI 116815)</name>
    <dbReference type="NCBI Taxonomy" id="1408163"/>
    <lineage>
        <taxon>Eukaryota</taxon>
        <taxon>Fungi</taxon>
        <taxon>Dikarya</taxon>
        <taxon>Ascomycota</taxon>
        <taxon>Pezizomycotina</taxon>
        <taxon>Eurotiomycetes</taxon>
        <taxon>Eurotiomycetidae</taxon>
        <taxon>Eurotiales</taxon>
        <taxon>Trichocomaceae</taxon>
        <taxon>Rasamsonia</taxon>
    </lineage>
</organism>
<dbReference type="Pfam" id="PF03561">
    <property type="entry name" value="Allantoicase"/>
    <property type="match status" value="2"/>
</dbReference>
<gene>
    <name evidence="9" type="ORF">T310_8326</name>
</gene>
<accession>A0A0F4YHH9</accession>
<dbReference type="SUPFAM" id="SSF49785">
    <property type="entry name" value="Galactose-binding domain-like"/>
    <property type="match status" value="2"/>
</dbReference>
<dbReference type="PANTHER" id="PTHR12045:SF3">
    <property type="entry name" value="INACTIVE ALLANTOICASE-RELATED"/>
    <property type="match status" value="1"/>
</dbReference>
<dbReference type="Gene3D" id="2.60.120.260">
    <property type="entry name" value="Galactose-binding domain-like"/>
    <property type="match status" value="2"/>
</dbReference>
<dbReference type="PANTHER" id="PTHR12045">
    <property type="entry name" value="ALLANTOICASE"/>
    <property type="match status" value="1"/>
</dbReference>
<evidence type="ECO:0000256" key="2">
    <source>
        <dbReference type="ARBA" id="ARBA00009242"/>
    </source>
</evidence>
<dbReference type="GO" id="GO:0000256">
    <property type="term" value="P:allantoin catabolic process"/>
    <property type="evidence" value="ECO:0007669"/>
    <property type="project" value="InterPro"/>
</dbReference>
<evidence type="ECO:0000256" key="6">
    <source>
        <dbReference type="ARBA" id="ARBA00056910"/>
    </source>
</evidence>
<dbReference type="AlphaFoldDB" id="A0A0F4YHH9"/>
<evidence type="ECO:0000256" key="4">
    <source>
        <dbReference type="ARBA" id="ARBA00022631"/>
    </source>
</evidence>